<organism evidence="2 3">
    <name type="scientific">Stratiformator vulcanicus</name>
    <dbReference type="NCBI Taxonomy" id="2527980"/>
    <lineage>
        <taxon>Bacteria</taxon>
        <taxon>Pseudomonadati</taxon>
        <taxon>Planctomycetota</taxon>
        <taxon>Planctomycetia</taxon>
        <taxon>Planctomycetales</taxon>
        <taxon>Planctomycetaceae</taxon>
        <taxon>Stratiformator</taxon>
    </lineage>
</organism>
<name>A0A517R5N8_9PLAN</name>
<dbReference type="AlphaFoldDB" id="A0A517R5N8"/>
<keyword evidence="3" id="KW-1185">Reference proteome</keyword>
<gene>
    <name evidence="2" type="ORF">Pan189_36190</name>
</gene>
<protein>
    <submittedName>
        <fullName evidence="2">Uncharacterized protein</fullName>
    </submittedName>
</protein>
<evidence type="ECO:0000313" key="2">
    <source>
        <dbReference type="EMBL" id="QDT39216.1"/>
    </source>
</evidence>
<dbReference type="EMBL" id="CP036268">
    <property type="protein sequence ID" value="QDT39216.1"/>
    <property type="molecule type" value="Genomic_DNA"/>
</dbReference>
<evidence type="ECO:0000313" key="3">
    <source>
        <dbReference type="Proteomes" id="UP000317318"/>
    </source>
</evidence>
<accession>A0A517R5N8</accession>
<reference evidence="2 3" key="1">
    <citation type="submission" date="2019-02" db="EMBL/GenBank/DDBJ databases">
        <title>Deep-cultivation of Planctomycetes and their phenomic and genomic characterization uncovers novel biology.</title>
        <authorList>
            <person name="Wiegand S."/>
            <person name="Jogler M."/>
            <person name="Boedeker C."/>
            <person name="Pinto D."/>
            <person name="Vollmers J."/>
            <person name="Rivas-Marin E."/>
            <person name="Kohn T."/>
            <person name="Peeters S.H."/>
            <person name="Heuer A."/>
            <person name="Rast P."/>
            <person name="Oberbeckmann S."/>
            <person name="Bunk B."/>
            <person name="Jeske O."/>
            <person name="Meyerdierks A."/>
            <person name="Storesund J.E."/>
            <person name="Kallscheuer N."/>
            <person name="Luecker S."/>
            <person name="Lage O.M."/>
            <person name="Pohl T."/>
            <person name="Merkel B.J."/>
            <person name="Hornburger P."/>
            <person name="Mueller R.-W."/>
            <person name="Bruemmer F."/>
            <person name="Labrenz M."/>
            <person name="Spormann A.M."/>
            <person name="Op den Camp H."/>
            <person name="Overmann J."/>
            <person name="Amann R."/>
            <person name="Jetten M.S.M."/>
            <person name="Mascher T."/>
            <person name="Medema M.H."/>
            <person name="Devos D.P."/>
            <person name="Kaster A.-K."/>
            <person name="Ovreas L."/>
            <person name="Rohde M."/>
            <person name="Galperin M.Y."/>
            <person name="Jogler C."/>
        </authorList>
    </citation>
    <scope>NUCLEOTIDE SEQUENCE [LARGE SCALE GENOMIC DNA]</scope>
    <source>
        <strain evidence="2 3">Pan189</strain>
    </source>
</reference>
<evidence type="ECO:0000256" key="1">
    <source>
        <dbReference type="SAM" id="MobiDB-lite"/>
    </source>
</evidence>
<dbReference type="KEGG" id="svp:Pan189_36190"/>
<feature type="region of interest" description="Disordered" evidence="1">
    <location>
        <begin position="137"/>
        <end position="166"/>
    </location>
</feature>
<dbReference type="Proteomes" id="UP000317318">
    <property type="component" value="Chromosome"/>
</dbReference>
<sequence>MNSLQFGLRGRTQFRGTGVTQLSARPCGSSIMRIGINGMIVLRKTECRVPPIARCPHVGGAIVFRPYPRKSAALVDIASLQLPLVCGNSAAASPERSKINRTPTSGICRRVCRKGIPFASQSSEAITCQISSHEVVRPGEVSRRSGSNTNAPRRFTAADSRRNPYV</sequence>
<proteinExistence type="predicted"/>